<dbReference type="InterPro" id="IPR012338">
    <property type="entry name" value="Beta-lactam/transpept-like"/>
</dbReference>
<feature type="domain" description="Beta-lactamase class A catalytic" evidence="2">
    <location>
        <begin position="51"/>
        <end position="159"/>
    </location>
</feature>
<dbReference type="AlphaFoldDB" id="A0A917PYQ5"/>
<dbReference type="PANTHER" id="PTHR35333">
    <property type="entry name" value="BETA-LACTAMASE"/>
    <property type="match status" value="1"/>
</dbReference>
<proteinExistence type="predicted"/>
<dbReference type="PANTHER" id="PTHR35333:SF4">
    <property type="entry name" value="SLR0121 PROTEIN"/>
    <property type="match status" value="1"/>
</dbReference>
<dbReference type="RefSeq" id="WP_188983729.1">
    <property type="nucleotide sequence ID" value="NZ_BMPO01000005.1"/>
</dbReference>
<dbReference type="GO" id="GO:0030655">
    <property type="term" value="P:beta-lactam antibiotic catabolic process"/>
    <property type="evidence" value="ECO:0007669"/>
    <property type="project" value="InterPro"/>
</dbReference>
<protein>
    <recommendedName>
        <fullName evidence="2">Beta-lactamase class A catalytic domain-containing protein</fullName>
    </recommendedName>
</protein>
<evidence type="ECO:0000313" key="3">
    <source>
        <dbReference type="EMBL" id="GGJ99550.1"/>
    </source>
</evidence>
<evidence type="ECO:0000259" key="2">
    <source>
        <dbReference type="Pfam" id="PF13354"/>
    </source>
</evidence>
<dbReference type="InterPro" id="IPR045155">
    <property type="entry name" value="Beta-lactam_cat"/>
</dbReference>
<keyword evidence="4" id="KW-1185">Reference proteome</keyword>
<feature type="domain" description="Beta-lactamase class A catalytic" evidence="2">
    <location>
        <begin position="212"/>
        <end position="321"/>
    </location>
</feature>
<dbReference type="GO" id="GO:0008800">
    <property type="term" value="F:beta-lactamase activity"/>
    <property type="evidence" value="ECO:0007669"/>
    <property type="project" value="UniProtKB-EC"/>
</dbReference>
<dbReference type="Gene3D" id="3.40.710.10">
    <property type="entry name" value="DD-peptidase/beta-lactamase superfamily"/>
    <property type="match status" value="1"/>
</dbReference>
<organism evidence="3 4">
    <name type="scientific">Pseudomonas matsuisoli</name>
    <dbReference type="NCBI Taxonomy" id="1515666"/>
    <lineage>
        <taxon>Bacteria</taxon>
        <taxon>Pseudomonadati</taxon>
        <taxon>Pseudomonadota</taxon>
        <taxon>Gammaproteobacteria</taxon>
        <taxon>Pseudomonadales</taxon>
        <taxon>Pseudomonadaceae</taxon>
        <taxon>Pseudomonas</taxon>
    </lineage>
</organism>
<dbReference type="GO" id="GO:0046677">
    <property type="term" value="P:response to antibiotic"/>
    <property type="evidence" value="ECO:0007669"/>
    <property type="project" value="InterPro"/>
</dbReference>
<dbReference type="Pfam" id="PF13354">
    <property type="entry name" value="Beta-lactamase2"/>
    <property type="match status" value="2"/>
</dbReference>
<reference evidence="3" key="1">
    <citation type="journal article" date="2014" name="Int. J. Syst. Evol. Microbiol.">
        <title>Complete genome sequence of Corynebacterium casei LMG S-19264T (=DSM 44701T), isolated from a smear-ripened cheese.</title>
        <authorList>
            <consortium name="US DOE Joint Genome Institute (JGI-PGF)"/>
            <person name="Walter F."/>
            <person name="Albersmeier A."/>
            <person name="Kalinowski J."/>
            <person name="Ruckert C."/>
        </authorList>
    </citation>
    <scope>NUCLEOTIDE SEQUENCE</scope>
    <source>
        <strain evidence="3">JCM 30078</strain>
    </source>
</reference>
<evidence type="ECO:0000313" key="4">
    <source>
        <dbReference type="Proteomes" id="UP000635983"/>
    </source>
</evidence>
<dbReference type="SUPFAM" id="SSF56601">
    <property type="entry name" value="beta-lactamase/transpeptidase-like"/>
    <property type="match status" value="1"/>
</dbReference>
<dbReference type="InterPro" id="IPR000871">
    <property type="entry name" value="Beta-lactam_class-A"/>
</dbReference>
<accession>A0A917PYQ5</accession>
<comment type="caution">
    <text evidence="3">The sequence shown here is derived from an EMBL/GenBank/DDBJ whole genome shotgun (WGS) entry which is preliminary data.</text>
</comment>
<name>A0A917PYQ5_9PSED</name>
<comment type="catalytic activity">
    <reaction evidence="1">
        <text>a beta-lactam + H2O = a substituted beta-amino acid</text>
        <dbReference type="Rhea" id="RHEA:20401"/>
        <dbReference type="ChEBI" id="CHEBI:15377"/>
        <dbReference type="ChEBI" id="CHEBI:35627"/>
        <dbReference type="ChEBI" id="CHEBI:140347"/>
        <dbReference type="EC" id="3.5.2.6"/>
    </reaction>
</comment>
<dbReference type="EMBL" id="BMPO01000005">
    <property type="protein sequence ID" value="GGJ99550.1"/>
    <property type="molecule type" value="Genomic_DNA"/>
</dbReference>
<gene>
    <name evidence="3" type="ORF">GCM10009304_26730</name>
</gene>
<reference evidence="3" key="2">
    <citation type="submission" date="2020-09" db="EMBL/GenBank/DDBJ databases">
        <authorList>
            <person name="Sun Q."/>
            <person name="Ohkuma M."/>
        </authorList>
    </citation>
    <scope>NUCLEOTIDE SEQUENCE</scope>
    <source>
        <strain evidence="3">JCM 30078</strain>
    </source>
</reference>
<evidence type="ECO:0000256" key="1">
    <source>
        <dbReference type="ARBA" id="ARBA00001526"/>
    </source>
</evidence>
<sequence>MKRVITVSLLTALLFVAGFSFYSGDTKHSSAMPALEQQIADLDARTPGALGVYIKHLGDGRTVHHGDDRSWYLASTIKVPVAIATLQDVDRGRLTLEDTVSLEETDKVDGPGELVWQDAGTEHAVDELLKDMLQISDSTATGMLIRRLGEDELNRRVQRDIAGDGFGTITSILGVRYALYSEFTPRARQLDNEQIISIASVDLSDRRRDALADTLGLSADDFAIQTLEQAYENYYATGQNTAKLDAYGEMLEKLVRGELLEPATAERLYGYMKLDTYEGYRLEAGLDQKIPFAHKTGTQFERTCHVGIIDPLTPQNAIVVAACVAETDEDEAAETLTEVGKLINTLVAESQPENDAQAMR</sequence>
<dbReference type="Proteomes" id="UP000635983">
    <property type="component" value="Unassembled WGS sequence"/>
</dbReference>